<evidence type="ECO:0000256" key="4">
    <source>
        <dbReference type="ARBA" id="ARBA00022714"/>
    </source>
</evidence>
<keyword evidence="3" id="KW-0813">Transport</keyword>
<proteinExistence type="inferred from homology"/>
<dbReference type="GO" id="GO:0046872">
    <property type="term" value="F:metal ion binding"/>
    <property type="evidence" value="ECO:0007669"/>
    <property type="project" value="UniProtKB-KW"/>
</dbReference>
<keyword evidence="8" id="KW-0411">Iron-sulfur</keyword>
<evidence type="ECO:0000256" key="2">
    <source>
        <dbReference type="ARBA" id="ARBA00010914"/>
    </source>
</evidence>
<evidence type="ECO:0000256" key="8">
    <source>
        <dbReference type="ARBA" id="ARBA00023014"/>
    </source>
</evidence>
<protein>
    <submittedName>
        <fullName evidence="13">MFDX2 protein</fullName>
    </submittedName>
</protein>
<dbReference type="InterPro" id="IPR036010">
    <property type="entry name" value="2Fe-2S_ferredoxin-like_sf"/>
</dbReference>
<keyword evidence="4" id="KW-0001">2Fe-2S</keyword>
<dbReference type="GO" id="GO:0140647">
    <property type="term" value="P:P450-containing electron transport chain"/>
    <property type="evidence" value="ECO:0007669"/>
    <property type="project" value="InterPro"/>
</dbReference>
<dbReference type="PRINTS" id="PR00355">
    <property type="entry name" value="ADRENODOXIN"/>
</dbReference>
<dbReference type="OMA" id="PEYTRNF"/>
<keyword evidence="14" id="KW-1185">Reference proteome</keyword>
<dbReference type="GO" id="GO:0051537">
    <property type="term" value="F:2 iron, 2 sulfur cluster binding"/>
    <property type="evidence" value="ECO:0007669"/>
    <property type="project" value="UniProtKB-KW"/>
</dbReference>
<dbReference type="InterPro" id="IPR001041">
    <property type="entry name" value="2Fe-2S_ferredoxin-type"/>
</dbReference>
<evidence type="ECO:0000256" key="9">
    <source>
        <dbReference type="ARBA" id="ARBA00023128"/>
    </source>
</evidence>
<dbReference type="SUPFAM" id="SSF54292">
    <property type="entry name" value="2Fe-2S ferredoxin-like"/>
    <property type="match status" value="1"/>
</dbReference>
<evidence type="ECO:0000256" key="6">
    <source>
        <dbReference type="ARBA" id="ARBA00022982"/>
    </source>
</evidence>
<comment type="cofactor">
    <cofactor evidence="10">
        <name>[2Fe-2S] cluster</name>
        <dbReference type="ChEBI" id="CHEBI:190135"/>
    </cofactor>
</comment>
<evidence type="ECO:0000313" key="14">
    <source>
        <dbReference type="Proteomes" id="UP000007799"/>
    </source>
</evidence>
<evidence type="ECO:0000256" key="3">
    <source>
        <dbReference type="ARBA" id="ARBA00022448"/>
    </source>
</evidence>
<evidence type="ECO:0000313" key="13">
    <source>
        <dbReference type="EMBL" id="EGD73126.1"/>
    </source>
</evidence>
<evidence type="ECO:0000256" key="11">
    <source>
        <dbReference type="SAM" id="SignalP"/>
    </source>
</evidence>
<dbReference type="KEGG" id="sre:PTSG_04839"/>
<keyword evidence="9" id="KW-0496">Mitochondrion</keyword>
<keyword evidence="7" id="KW-0408">Iron</keyword>
<dbReference type="GeneID" id="16074737"/>
<dbReference type="PANTHER" id="PTHR23426:SF65">
    <property type="entry name" value="FERREDOXIN-2, MITOCHONDRIAL"/>
    <property type="match status" value="1"/>
</dbReference>
<dbReference type="EMBL" id="GL832965">
    <property type="protein sequence ID" value="EGD73126.1"/>
    <property type="molecule type" value="Genomic_DNA"/>
</dbReference>
<dbReference type="InterPro" id="IPR001055">
    <property type="entry name" value="Adrenodoxin-like"/>
</dbReference>
<dbReference type="FunFam" id="3.10.20.30:FF:000013">
    <property type="entry name" value="Adrenodoxin, mitochondrial"/>
    <property type="match status" value="1"/>
</dbReference>
<evidence type="ECO:0000256" key="5">
    <source>
        <dbReference type="ARBA" id="ARBA00022723"/>
    </source>
</evidence>
<dbReference type="FunCoup" id="F2U9U9">
    <property type="interactions" value="780"/>
</dbReference>
<organism evidence="14">
    <name type="scientific">Salpingoeca rosetta (strain ATCC 50818 / BSB-021)</name>
    <dbReference type="NCBI Taxonomy" id="946362"/>
    <lineage>
        <taxon>Eukaryota</taxon>
        <taxon>Choanoflagellata</taxon>
        <taxon>Craspedida</taxon>
        <taxon>Salpingoecidae</taxon>
        <taxon>Salpingoeca</taxon>
    </lineage>
</organism>
<dbReference type="AlphaFoldDB" id="F2U9U9"/>
<reference evidence="13" key="1">
    <citation type="submission" date="2009-08" db="EMBL/GenBank/DDBJ databases">
        <title>Annotation of Salpingoeca rosetta.</title>
        <authorList>
            <consortium name="The Broad Institute Genome Sequencing Platform"/>
            <person name="Russ C."/>
            <person name="Cuomo C."/>
            <person name="Burger G."/>
            <person name="Gray M.W."/>
            <person name="Holland P.W.H."/>
            <person name="King N."/>
            <person name="Lang F.B.F."/>
            <person name="Roger A.J."/>
            <person name="Ruiz-Trillo I."/>
            <person name="Young S.K."/>
            <person name="Zeng Q."/>
            <person name="Gargeya S."/>
            <person name="Alvarado L."/>
            <person name="Berlin A."/>
            <person name="Chapman S.B."/>
            <person name="Chen Z."/>
            <person name="Freedman E."/>
            <person name="Gellesch M."/>
            <person name="Goldberg J."/>
            <person name="Griggs A."/>
            <person name="Gujja S."/>
            <person name="Heilman E."/>
            <person name="Heiman D."/>
            <person name="Howarth C."/>
            <person name="Mehta T."/>
            <person name="Neiman D."/>
            <person name="Pearson M."/>
            <person name="Roberts A."/>
            <person name="Saif S."/>
            <person name="Shea T."/>
            <person name="Shenoy N."/>
            <person name="Sisk P."/>
            <person name="Stolte C."/>
            <person name="Sykes S."/>
            <person name="White J."/>
            <person name="Yandava C."/>
            <person name="Haas B."/>
            <person name="Nusbaum C."/>
            <person name="Birren B."/>
        </authorList>
    </citation>
    <scope>NUCLEOTIDE SEQUENCE [LARGE SCALE GENOMIC DNA]</scope>
    <source>
        <strain evidence="13">ATCC 50818</strain>
    </source>
</reference>
<dbReference type="Pfam" id="PF00111">
    <property type="entry name" value="Fer2"/>
    <property type="match status" value="1"/>
</dbReference>
<evidence type="ECO:0000256" key="1">
    <source>
        <dbReference type="ARBA" id="ARBA00004173"/>
    </source>
</evidence>
<dbReference type="Proteomes" id="UP000007799">
    <property type="component" value="Unassembled WGS sequence"/>
</dbReference>
<comment type="subcellular location">
    <subcellularLocation>
        <location evidence="1">Mitochondrion</location>
    </subcellularLocation>
</comment>
<dbReference type="RefSeq" id="XP_004994157.1">
    <property type="nucleotide sequence ID" value="XM_004994100.1"/>
</dbReference>
<dbReference type="GO" id="GO:0009055">
    <property type="term" value="F:electron transfer activity"/>
    <property type="evidence" value="ECO:0007669"/>
    <property type="project" value="TreeGrafter"/>
</dbReference>
<dbReference type="PROSITE" id="PS51085">
    <property type="entry name" value="2FE2S_FER_2"/>
    <property type="match status" value="1"/>
</dbReference>
<evidence type="ECO:0000256" key="7">
    <source>
        <dbReference type="ARBA" id="ARBA00023004"/>
    </source>
</evidence>
<gene>
    <name evidence="13" type="ORF">PTSG_04839</name>
</gene>
<name>F2U9U9_SALR5</name>
<dbReference type="OrthoDB" id="268593at2759"/>
<dbReference type="GO" id="GO:0005739">
    <property type="term" value="C:mitochondrion"/>
    <property type="evidence" value="ECO:0007669"/>
    <property type="project" value="UniProtKB-SubCell"/>
</dbReference>
<dbReference type="STRING" id="946362.F2U9U9"/>
<dbReference type="InParanoid" id="F2U9U9"/>
<dbReference type="eggNOG" id="KOG3309">
    <property type="taxonomic scope" value="Eukaryota"/>
</dbReference>
<feature type="chain" id="PRO_5003288518" evidence="11">
    <location>
        <begin position="18"/>
        <end position="204"/>
    </location>
</feature>
<comment type="similarity">
    <text evidence="2">Belongs to the adrenodoxin/putidaredoxin family.</text>
</comment>
<dbReference type="PANTHER" id="PTHR23426">
    <property type="entry name" value="FERREDOXIN/ADRENODOXIN"/>
    <property type="match status" value="1"/>
</dbReference>
<keyword evidence="11" id="KW-0732">Signal</keyword>
<dbReference type="InterPro" id="IPR012675">
    <property type="entry name" value="Beta-grasp_dom_sf"/>
</dbReference>
<feature type="domain" description="2Fe-2S ferredoxin-type" evidence="12">
    <location>
        <begin position="89"/>
        <end position="191"/>
    </location>
</feature>
<dbReference type="PROSITE" id="PS00814">
    <property type="entry name" value="ADX"/>
    <property type="match status" value="1"/>
</dbReference>
<dbReference type="Gene3D" id="3.10.20.30">
    <property type="match status" value="1"/>
</dbReference>
<dbReference type="InterPro" id="IPR018298">
    <property type="entry name" value="Adrenodoxin_Fe-S_BS"/>
</dbReference>
<feature type="signal peptide" evidence="11">
    <location>
        <begin position="1"/>
        <end position="17"/>
    </location>
</feature>
<keyword evidence="6" id="KW-0249">Electron transport</keyword>
<accession>F2U9U9</accession>
<evidence type="ECO:0000259" key="12">
    <source>
        <dbReference type="PROSITE" id="PS51085"/>
    </source>
</evidence>
<sequence>MMATMLVLRRGVAAAAAAAARGASGRVAAHVAARSLSASVLGQSIVPATTPTTSSTTTLATQHRHLTSSRRLEHGKYEWQDPKSEDEVVNITFIKRDKTEATVRGKVGDNVLYLAHRHGIELEGACEASLACSTCHVYVSHPYFDKLPEPKEEEDDMLDLAALLKENSRLGCQIILTKELEGMVLELPEYTRNFYVDGHVPEPH</sequence>
<keyword evidence="5" id="KW-0479">Metal-binding</keyword>
<dbReference type="CDD" id="cd00207">
    <property type="entry name" value="fer2"/>
    <property type="match status" value="1"/>
</dbReference>
<evidence type="ECO:0000256" key="10">
    <source>
        <dbReference type="ARBA" id="ARBA00034078"/>
    </source>
</evidence>